<name>A0A8B7KB85_CAMFR</name>
<evidence type="ECO:0000313" key="2">
    <source>
        <dbReference type="Proteomes" id="UP000694856"/>
    </source>
</evidence>
<dbReference type="RefSeq" id="XP_014415395.2">
    <property type="nucleotide sequence ID" value="XM_014559909.2"/>
</dbReference>
<feature type="compositionally biased region" description="Basic and acidic residues" evidence="1">
    <location>
        <begin position="13"/>
        <end position="23"/>
    </location>
</feature>
<dbReference type="Proteomes" id="UP000694856">
    <property type="component" value="Chromosome 16"/>
</dbReference>
<organism evidence="2 3">
    <name type="scientific">Camelus ferus</name>
    <name type="common">Wild bactrian camel</name>
    <name type="synonym">Camelus bactrianus ferus</name>
    <dbReference type="NCBI Taxonomy" id="419612"/>
    <lineage>
        <taxon>Eukaryota</taxon>
        <taxon>Metazoa</taxon>
        <taxon>Chordata</taxon>
        <taxon>Craniata</taxon>
        <taxon>Vertebrata</taxon>
        <taxon>Euteleostomi</taxon>
        <taxon>Mammalia</taxon>
        <taxon>Eutheria</taxon>
        <taxon>Laurasiatheria</taxon>
        <taxon>Artiodactyla</taxon>
        <taxon>Tylopoda</taxon>
        <taxon>Camelidae</taxon>
        <taxon>Camelus</taxon>
    </lineage>
</organism>
<feature type="compositionally biased region" description="Low complexity" evidence="1">
    <location>
        <begin position="25"/>
        <end position="36"/>
    </location>
</feature>
<proteinExistence type="predicted"/>
<keyword evidence="2" id="KW-1185">Reference proteome</keyword>
<gene>
    <name evidence="3" type="primary">LOC102506816</name>
</gene>
<dbReference type="AlphaFoldDB" id="A0A8B7KB85"/>
<accession>A0A8B7KB85</accession>
<protein>
    <submittedName>
        <fullName evidence="3">Uncharacterized protein LOC102506816</fullName>
    </submittedName>
</protein>
<feature type="region of interest" description="Disordered" evidence="1">
    <location>
        <begin position="1"/>
        <end position="50"/>
    </location>
</feature>
<sequence length="301" mass="32023">MAGVLKGPGSLSQEERRKSKERWLPVTPTSTCPTSPSHHRPPLRPASPCTSAASPLMPPRACSWPCWVGACPLASWASSPVWLTRLPTYPRWSCSDFDASSTSPLPCCLNCMVSHRWDLQMSGARPASMPCSESSASDAPTVRFRWCPLATLPPSTKVLPPSALLSLPFAFRTSVSVATTGVLVGQHPGTHHRCGTWARDTAKGDHGLLYHSGLRARFPGWPGPVARLSLLPTDSGLPVWLGEAGGLRAGPLCAADLCAAQRSSELELCVDSGDLCPGLLCVPELCGRQGPSHPSVRRPAL</sequence>
<dbReference type="GeneID" id="102506816"/>
<evidence type="ECO:0000313" key="3">
    <source>
        <dbReference type="RefSeq" id="XP_014415395.2"/>
    </source>
</evidence>
<dbReference type="KEGG" id="cfr:102506816"/>
<reference evidence="3" key="1">
    <citation type="submission" date="2025-08" db="UniProtKB">
        <authorList>
            <consortium name="RefSeq"/>
        </authorList>
    </citation>
    <scope>IDENTIFICATION</scope>
    <source>
        <tissue evidence="3">Ear skin</tissue>
    </source>
</reference>
<evidence type="ECO:0000256" key="1">
    <source>
        <dbReference type="SAM" id="MobiDB-lite"/>
    </source>
</evidence>